<reference evidence="1 2" key="1">
    <citation type="submission" date="2011-04" db="EMBL/GenBank/DDBJ databases">
        <title>The Genome Sequence of Dysgonomonas gadei ATCC BAA-286.</title>
        <authorList>
            <consortium name="The Broad Institute Genome Sequencing Platform"/>
            <person name="Earl A."/>
            <person name="Ward D."/>
            <person name="Feldgarden M."/>
            <person name="Gevers D."/>
            <person name="Pudlo N."/>
            <person name="Martens E."/>
            <person name="Allen-Vercoe E."/>
            <person name="Young S.K."/>
            <person name="Zeng Q."/>
            <person name="Gargeya S."/>
            <person name="Fitzgerald M."/>
            <person name="Haas B."/>
            <person name="Abouelleil A."/>
            <person name="Alvarado L."/>
            <person name="Arachchi H.M."/>
            <person name="Berlin A."/>
            <person name="Brown A."/>
            <person name="Chapman S.B."/>
            <person name="Chen Z."/>
            <person name="Dunbar C."/>
            <person name="Freedman E."/>
            <person name="Gearin G."/>
            <person name="Gellesch M."/>
            <person name="Goldberg J."/>
            <person name="Griggs A."/>
            <person name="Gujja S."/>
            <person name="Heiman D."/>
            <person name="Howarth C."/>
            <person name="Larson L."/>
            <person name="Lui A."/>
            <person name="MacDonald P.J.P."/>
            <person name="Mehta T."/>
            <person name="Montmayeur A."/>
            <person name="Murphy C."/>
            <person name="Neiman D."/>
            <person name="Pearson M."/>
            <person name="Priest M."/>
            <person name="Roberts A."/>
            <person name="Saif S."/>
            <person name="Shea T."/>
            <person name="Shenoy N."/>
            <person name="Sisk P."/>
            <person name="Stolte C."/>
            <person name="Sykes S."/>
            <person name="Yandava C."/>
            <person name="Wortman J."/>
            <person name="Nusbaum C."/>
            <person name="Birren B."/>
        </authorList>
    </citation>
    <scope>NUCLEOTIDE SEQUENCE [LARGE SCALE GENOMIC DNA]</scope>
    <source>
        <strain evidence="1 2">ATCC BAA-286</strain>
    </source>
</reference>
<dbReference type="EMBL" id="ADLV01000057">
    <property type="protein sequence ID" value="EGJ99558.1"/>
    <property type="molecule type" value="Genomic_DNA"/>
</dbReference>
<dbReference type="AlphaFoldDB" id="F5J3Y7"/>
<dbReference type="HOGENOM" id="CLU_503209_0_0_10"/>
<name>F5J3Y7_9BACT</name>
<dbReference type="Proteomes" id="UP000004913">
    <property type="component" value="Unassembled WGS sequence"/>
</dbReference>
<evidence type="ECO:0000313" key="2">
    <source>
        <dbReference type="Proteomes" id="UP000004913"/>
    </source>
</evidence>
<proteinExistence type="predicted"/>
<gene>
    <name evidence="1" type="ORF">HMPREF9455_04054</name>
</gene>
<comment type="caution">
    <text evidence="1">The sequence shown here is derived from an EMBL/GenBank/DDBJ whole genome shotgun (WGS) entry which is preliminary data.</text>
</comment>
<dbReference type="STRING" id="742766.HMPREF9455_04054"/>
<dbReference type="eggNOG" id="COG3209">
    <property type="taxonomic scope" value="Bacteria"/>
</dbReference>
<organism evidence="1 2">
    <name type="scientific">Dysgonomonas gadei ATCC BAA-286</name>
    <dbReference type="NCBI Taxonomy" id="742766"/>
    <lineage>
        <taxon>Bacteria</taxon>
        <taxon>Pseudomonadati</taxon>
        <taxon>Bacteroidota</taxon>
        <taxon>Bacteroidia</taxon>
        <taxon>Bacteroidales</taxon>
        <taxon>Dysgonomonadaceae</taxon>
        <taxon>Dysgonomonas</taxon>
    </lineage>
</organism>
<dbReference type="Gene3D" id="2.180.10.10">
    <property type="entry name" value="RHS repeat-associated core"/>
    <property type="match status" value="1"/>
</dbReference>
<accession>F5J3Y7</accession>
<keyword evidence="2" id="KW-1185">Reference proteome</keyword>
<sequence>MLVLDYSCIYDMADQLIFTQDGEQRKKGEWAFTIPDALGRTVLTGICRNSLNYTADPLKAIVLKAAWGKVTNTYKGYTITGISLTTPTVLSASYYDNYEFMGLNSIPANTDVNFKYNAESGYGTWYGTDYTDANKYKNKGMLTGNLTAQMNADGTVSSAYLYSVIYYDDRGQLIQSKSNNHLMGVEKEYFEYNYTGQPTQRKHVHQVTGKNTQTEVYAYIYDHAGRLLKTTHQLTDGTTVKPQVTLAENTYDELGRLKTNKKGGQANLNTTYAYNVRSWTNSIANAHFNEALTYSYNGNVSSMQWGQAGKTRKYNFTYDNLSRLKAAAYTGDGNFNTSYTYDKHGNIKTLQRYGMTAASTYGIIDNLTADHTGNQLKYITDAGPNVTLNASMDFKDYTKGTGTEYTYNANGAMVKDLNKGISAIAYNSLNLPWIVDIKSKTAEGRNEYTYSVSGQKLKAVQRWNPNYNSAPVIGSDVNISALTMSSTTDYVGNIIYENGNLKRILVDGGYYESGNYYFYINDHLGNNRIVANAAASVVQST</sequence>
<protein>
    <submittedName>
        <fullName evidence="1">Uncharacterized protein</fullName>
    </submittedName>
</protein>
<evidence type="ECO:0000313" key="1">
    <source>
        <dbReference type="EMBL" id="EGJ99558.1"/>
    </source>
</evidence>